<keyword evidence="1" id="KW-1133">Transmembrane helix</keyword>
<sequence>MTRRWITFPLGCLAQAAAYDWMMQAGALRADGGSYIGMFLGAIAMSIVAIGIFSAGERK</sequence>
<protein>
    <submittedName>
        <fullName evidence="2">Uncharacterized protein</fullName>
    </submittedName>
</protein>
<organism evidence="2 3">
    <name type="scientific">Methylobrevis pamukkalensis</name>
    <dbReference type="NCBI Taxonomy" id="1439726"/>
    <lineage>
        <taxon>Bacteria</taxon>
        <taxon>Pseudomonadati</taxon>
        <taxon>Pseudomonadota</taxon>
        <taxon>Alphaproteobacteria</taxon>
        <taxon>Hyphomicrobiales</taxon>
        <taxon>Pleomorphomonadaceae</taxon>
        <taxon>Methylobrevis</taxon>
    </lineage>
</organism>
<accession>A0A1E3H9N9</accession>
<dbReference type="EMBL" id="MCRJ01000006">
    <property type="protein sequence ID" value="ODN72201.1"/>
    <property type="molecule type" value="Genomic_DNA"/>
</dbReference>
<keyword evidence="1" id="KW-0472">Membrane</keyword>
<dbReference type="RefSeq" id="WP_069305661.1">
    <property type="nucleotide sequence ID" value="NZ_MCRJ01000006.1"/>
</dbReference>
<dbReference type="Proteomes" id="UP000094622">
    <property type="component" value="Unassembled WGS sequence"/>
</dbReference>
<name>A0A1E3H9N9_9HYPH</name>
<reference evidence="2 3" key="1">
    <citation type="submission" date="2016-07" db="EMBL/GenBank/DDBJ databases">
        <title>Draft Genome Sequence of Methylobrevis pamukkalensis PK2.</title>
        <authorList>
            <person name="Vasilenko O.V."/>
            <person name="Doronina N.V."/>
            <person name="Shmareva M.N."/>
            <person name="Tarlachkov S.V."/>
            <person name="Mustakhimov I."/>
            <person name="Trotsenko Y.A."/>
        </authorList>
    </citation>
    <scope>NUCLEOTIDE SEQUENCE [LARGE SCALE GENOMIC DNA]</scope>
    <source>
        <strain evidence="2 3">PK2</strain>
    </source>
</reference>
<gene>
    <name evidence="2" type="ORF">A6302_00499</name>
</gene>
<evidence type="ECO:0000313" key="2">
    <source>
        <dbReference type="EMBL" id="ODN72201.1"/>
    </source>
</evidence>
<keyword evidence="1" id="KW-0812">Transmembrane</keyword>
<comment type="caution">
    <text evidence="2">The sequence shown here is derived from an EMBL/GenBank/DDBJ whole genome shotgun (WGS) entry which is preliminary data.</text>
</comment>
<proteinExistence type="predicted"/>
<evidence type="ECO:0000313" key="3">
    <source>
        <dbReference type="Proteomes" id="UP000094622"/>
    </source>
</evidence>
<feature type="transmembrane region" description="Helical" evidence="1">
    <location>
        <begin position="34"/>
        <end position="55"/>
    </location>
</feature>
<dbReference type="AlphaFoldDB" id="A0A1E3H9N9"/>
<evidence type="ECO:0000256" key="1">
    <source>
        <dbReference type="SAM" id="Phobius"/>
    </source>
</evidence>
<keyword evidence="3" id="KW-1185">Reference proteome</keyword>